<dbReference type="AlphaFoldDB" id="A0A0F9AMN9"/>
<evidence type="ECO:0000313" key="1">
    <source>
        <dbReference type="EMBL" id="KKK73456.1"/>
    </source>
</evidence>
<proteinExistence type="predicted"/>
<comment type="caution">
    <text evidence="1">The sequence shown here is derived from an EMBL/GenBank/DDBJ whole genome shotgun (WGS) entry which is preliminary data.</text>
</comment>
<feature type="non-terminal residue" evidence="1">
    <location>
        <position position="1"/>
    </location>
</feature>
<name>A0A0F9AMN9_9ZZZZ</name>
<protein>
    <submittedName>
        <fullName evidence="1">Uncharacterized protein</fullName>
    </submittedName>
</protein>
<gene>
    <name evidence="1" type="ORF">LCGC14_2893620</name>
</gene>
<accession>A0A0F9AMN9</accession>
<reference evidence="1" key="1">
    <citation type="journal article" date="2015" name="Nature">
        <title>Complex archaea that bridge the gap between prokaryotes and eukaryotes.</title>
        <authorList>
            <person name="Spang A."/>
            <person name="Saw J.H."/>
            <person name="Jorgensen S.L."/>
            <person name="Zaremba-Niedzwiedzka K."/>
            <person name="Martijn J."/>
            <person name="Lind A.E."/>
            <person name="van Eijk R."/>
            <person name="Schleper C."/>
            <person name="Guy L."/>
            <person name="Ettema T.J."/>
        </authorList>
    </citation>
    <scope>NUCLEOTIDE SEQUENCE</scope>
</reference>
<organism evidence="1">
    <name type="scientific">marine sediment metagenome</name>
    <dbReference type="NCBI Taxonomy" id="412755"/>
    <lineage>
        <taxon>unclassified sequences</taxon>
        <taxon>metagenomes</taxon>
        <taxon>ecological metagenomes</taxon>
    </lineage>
</organism>
<sequence length="32" mass="3669">WAREAVYKPENKNGSKELVTLLEQALQLAKKL</sequence>
<dbReference type="EMBL" id="LAZR01056779">
    <property type="protein sequence ID" value="KKK73456.1"/>
    <property type="molecule type" value="Genomic_DNA"/>
</dbReference>